<keyword evidence="4" id="KW-1185">Reference proteome</keyword>
<evidence type="ECO:0000313" key="4">
    <source>
        <dbReference type="Proteomes" id="UP000322245"/>
    </source>
</evidence>
<evidence type="ECO:0000313" key="3">
    <source>
        <dbReference type="EMBL" id="TYJ53307.1"/>
    </source>
</evidence>
<comment type="caution">
    <text evidence="3">The sequence shown here is derived from an EMBL/GenBank/DDBJ whole genome shotgun (WGS) entry which is preliminary data.</text>
</comment>
<protein>
    <recommendedName>
        <fullName evidence="5">BZIP domain-containing protein</fullName>
    </recommendedName>
</protein>
<sequence length="242" mass="27149">MSDTNDDHNDLFSIFYCSDSDDTQDADAGDPSPPPSTYPPLVPLVSVSGTAPLTEEDLQYGALTAESRDQSTADRIERVTSRYTWAELVEKENKTGEEKYVCRVLSNRRAAVNSRNNRKMKHDSLKSINDDLASQLSETHKNIAELTKARDEKDQQALTRDQDILLLETRLAEMETLFIETGGILPWPVGQLQSWFSSEAPLPEGEDGDNIWTDGQLVEFGEGSFLGPDMTQQYSTQMDYEQ</sequence>
<dbReference type="Proteomes" id="UP000322245">
    <property type="component" value="Unassembled WGS sequence"/>
</dbReference>
<feature type="region of interest" description="Disordered" evidence="2">
    <location>
        <begin position="18"/>
        <end position="49"/>
    </location>
</feature>
<proteinExistence type="predicted"/>
<dbReference type="EMBL" id="NIDF01000094">
    <property type="protein sequence ID" value="TYJ53307.1"/>
    <property type="molecule type" value="Genomic_DNA"/>
</dbReference>
<accession>A0A5D3AP46</accession>
<organism evidence="3 4">
    <name type="scientific">Cryptococcus floricola</name>
    <dbReference type="NCBI Taxonomy" id="2591691"/>
    <lineage>
        <taxon>Eukaryota</taxon>
        <taxon>Fungi</taxon>
        <taxon>Dikarya</taxon>
        <taxon>Basidiomycota</taxon>
        <taxon>Agaricomycotina</taxon>
        <taxon>Tremellomycetes</taxon>
        <taxon>Tremellales</taxon>
        <taxon>Cryptococcaceae</taxon>
        <taxon>Cryptococcus</taxon>
    </lineage>
</organism>
<feature type="compositionally biased region" description="Pro residues" evidence="2">
    <location>
        <begin position="31"/>
        <end position="42"/>
    </location>
</feature>
<dbReference type="AlphaFoldDB" id="A0A5D3AP46"/>
<evidence type="ECO:0000256" key="1">
    <source>
        <dbReference type="SAM" id="Coils"/>
    </source>
</evidence>
<feature type="compositionally biased region" description="Acidic residues" evidence="2">
    <location>
        <begin position="19"/>
        <end position="28"/>
    </location>
</feature>
<evidence type="ECO:0000256" key="2">
    <source>
        <dbReference type="SAM" id="MobiDB-lite"/>
    </source>
</evidence>
<gene>
    <name evidence="3" type="ORF">B9479_006071</name>
</gene>
<evidence type="ECO:0008006" key="5">
    <source>
        <dbReference type="Google" id="ProtNLM"/>
    </source>
</evidence>
<keyword evidence="1" id="KW-0175">Coiled coil</keyword>
<feature type="coiled-coil region" evidence="1">
    <location>
        <begin position="129"/>
        <end position="156"/>
    </location>
</feature>
<reference evidence="3 4" key="1">
    <citation type="submission" date="2017-05" db="EMBL/GenBank/DDBJ databases">
        <title>The Genome Sequence of Tsuchiyaea wingfieldii DSM 27421.</title>
        <authorList>
            <person name="Cuomo C."/>
            <person name="Passer A."/>
            <person name="Billmyre B."/>
            <person name="Heitman J."/>
        </authorList>
    </citation>
    <scope>NUCLEOTIDE SEQUENCE [LARGE SCALE GENOMIC DNA]</scope>
    <source>
        <strain evidence="3 4">DSM 27421</strain>
    </source>
</reference>
<name>A0A5D3AP46_9TREE</name>